<name>A0AB34JFZ2_PRYPA</name>
<organism evidence="2 3">
    <name type="scientific">Prymnesium parvum</name>
    <name type="common">Toxic golden alga</name>
    <dbReference type="NCBI Taxonomy" id="97485"/>
    <lineage>
        <taxon>Eukaryota</taxon>
        <taxon>Haptista</taxon>
        <taxon>Haptophyta</taxon>
        <taxon>Prymnesiophyceae</taxon>
        <taxon>Prymnesiales</taxon>
        <taxon>Prymnesiaceae</taxon>
        <taxon>Prymnesium</taxon>
    </lineage>
</organism>
<reference evidence="2 3" key="1">
    <citation type="journal article" date="2024" name="Science">
        <title>Giant polyketide synthase enzymes in the biosynthesis of giant marine polyether toxins.</title>
        <authorList>
            <person name="Fallon T.R."/>
            <person name="Shende V.V."/>
            <person name="Wierzbicki I.H."/>
            <person name="Pendleton A.L."/>
            <person name="Watervoot N.F."/>
            <person name="Auber R.P."/>
            <person name="Gonzalez D.J."/>
            <person name="Wisecaver J.H."/>
            <person name="Moore B.S."/>
        </authorList>
    </citation>
    <scope>NUCLEOTIDE SEQUENCE [LARGE SCALE GENOMIC DNA]</scope>
    <source>
        <strain evidence="2 3">12B1</strain>
    </source>
</reference>
<evidence type="ECO:0000313" key="2">
    <source>
        <dbReference type="EMBL" id="KAL1520550.1"/>
    </source>
</evidence>
<gene>
    <name evidence="2" type="ORF">AB1Y20_022126</name>
</gene>
<dbReference type="Proteomes" id="UP001515480">
    <property type="component" value="Unassembled WGS sequence"/>
</dbReference>
<keyword evidence="3" id="KW-1185">Reference proteome</keyword>
<dbReference type="AlphaFoldDB" id="A0AB34JFZ2"/>
<evidence type="ECO:0000313" key="3">
    <source>
        <dbReference type="Proteomes" id="UP001515480"/>
    </source>
</evidence>
<accession>A0AB34JFZ2</accession>
<feature type="region of interest" description="Disordered" evidence="1">
    <location>
        <begin position="1"/>
        <end position="21"/>
    </location>
</feature>
<evidence type="ECO:0000256" key="1">
    <source>
        <dbReference type="SAM" id="MobiDB-lite"/>
    </source>
</evidence>
<feature type="region of interest" description="Disordered" evidence="1">
    <location>
        <begin position="285"/>
        <end position="359"/>
    </location>
</feature>
<feature type="compositionally biased region" description="Low complexity" evidence="1">
    <location>
        <begin position="219"/>
        <end position="229"/>
    </location>
</feature>
<feature type="region of interest" description="Disordered" evidence="1">
    <location>
        <begin position="217"/>
        <end position="252"/>
    </location>
</feature>
<protein>
    <submittedName>
        <fullName evidence="2">Uncharacterized protein</fullName>
    </submittedName>
</protein>
<proteinExistence type="predicted"/>
<dbReference type="EMBL" id="JBGBPQ010000008">
    <property type="protein sequence ID" value="KAL1520550.1"/>
    <property type="molecule type" value="Genomic_DNA"/>
</dbReference>
<sequence length="359" mass="39250">MDPRPHSRPSSRGSQRDEQRSPASLASCVAYLQEHQLCLGEVVLGSWAVTMADSVYTTVDRILVVTSLALYRLHWVVSVKHKHGGYCRKCKRMPVETIHRVFKWNGRVTVLERHLSTGPWSRLLEKITENEPSDARPWRDNSHVLHSQEYIPALVHELGDREAALQQVISQIVKTLHDVAPWSDPSAPASVIPPIRCGAARPSTASSQYMTVASARSVSDLSPLDSSPSRGAKGGAVSLEATASQDSQPSGSGWGFLRSFGVHSPLSQVHPQPELRELMDGLADAEPQTDGASDWAASRKNRLPSSEEVEQLDGRWDDLKLADAMDDDLGEGASSIDLPHPSRRIPSPQKASSSPTSED</sequence>
<feature type="compositionally biased region" description="Polar residues" evidence="1">
    <location>
        <begin position="241"/>
        <end position="251"/>
    </location>
</feature>
<comment type="caution">
    <text evidence="2">The sequence shown here is derived from an EMBL/GenBank/DDBJ whole genome shotgun (WGS) entry which is preliminary data.</text>
</comment>
<feature type="compositionally biased region" description="Polar residues" evidence="1">
    <location>
        <begin position="349"/>
        <end position="359"/>
    </location>
</feature>
<feature type="compositionally biased region" description="Basic and acidic residues" evidence="1">
    <location>
        <begin position="312"/>
        <end position="323"/>
    </location>
</feature>